<evidence type="ECO:0000256" key="13">
    <source>
        <dbReference type="ARBA" id="ARBA00030702"/>
    </source>
</evidence>
<evidence type="ECO:0000256" key="17">
    <source>
        <dbReference type="PIRSR" id="PIRSR036959-1"/>
    </source>
</evidence>
<dbReference type="GO" id="GO:0008033">
    <property type="term" value="P:tRNA processing"/>
    <property type="evidence" value="ECO:0007669"/>
    <property type="project" value="EnsemblFungi"/>
</dbReference>
<evidence type="ECO:0000256" key="18">
    <source>
        <dbReference type="SAM" id="MobiDB-lite"/>
    </source>
</evidence>
<dbReference type="OrthoDB" id="200924at2759"/>
<dbReference type="GO" id="GO:0004484">
    <property type="term" value="F:mRNA guanylyltransferase activity"/>
    <property type="evidence" value="ECO:0007669"/>
    <property type="project" value="UniProtKB-EC"/>
</dbReference>
<dbReference type="InterPro" id="IPR013846">
    <property type="entry name" value="mRNA_cap_enzyme_C"/>
</dbReference>
<dbReference type="InterPro" id="IPR051029">
    <property type="entry name" value="mRNA_Capping_Enz/RNA_Phosphat"/>
</dbReference>
<dbReference type="OMA" id="KDYYVCE"/>
<proteinExistence type="inferred from homology"/>
<evidence type="ECO:0000256" key="4">
    <source>
        <dbReference type="ARBA" id="ARBA00019171"/>
    </source>
</evidence>
<dbReference type="CDD" id="cd07895">
    <property type="entry name" value="Adenylation_mRNA_capping"/>
    <property type="match status" value="1"/>
</dbReference>
<dbReference type="eggNOG" id="KOG2386">
    <property type="taxonomic scope" value="Eukaryota"/>
</dbReference>
<feature type="region of interest" description="Disordered" evidence="18">
    <location>
        <begin position="404"/>
        <end position="449"/>
    </location>
</feature>
<keyword evidence="5 16" id="KW-0507">mRNA processing</keyword>
<evidence type="ECO:0000256" key="10">
    <source>
        <dbReference type="ARBA" id="ARBA00023134"/>
    </source>
</evidence>
<dbReference type="Gene3D" id="2.40.50.140">
    <property type="entry name" value="Nucleic acid-binding proteins"/>
    <property type="match status" value="1"/>
</dbReference>
<evidence type="ECO:0000256" key="8">
    <source>
        <dbReference type="ARBA" id="ARBA00022741"/>
    </source>
</evidence>
<dbReference type="SUPFAM" id="SSF50249">
    <property type="entry name" value="Nucleic acid-binding proteins"/>
    <property type="match status" value="1"/>
</dbReference>
<feature type="active site" description="N6-GMP-lysine intermediate" evidence="17">
    <location>
        <position position="66"/>
    </location>
</feature>
<dbReference type="InterPro" id="IPR001339">
    <property type="entry name" value="mRNA_cap_enzyme_adenylation"/>
</dbReference>
<evidence type="ECO:0000259" key="20">
    <source>
        <dbReference type="Pfam" id="PF03919"/>
    </source>
</evidence>
<evidence type="ECO:0000256" key="2">
    <source>
        <dbReference type="ARBA" id="ARBA00010237"/>
    </source>
</evidence>
<keyword evidence="10 16" id="KW-0342">GTP-binding</keyword>
<comment type="subcellular location">
    <subcellularLocation>
        <location evidence="1 16">Nucleus</location>
    </subcellularLocation>
</comment>
<evidence type="ECO:0000256" key="14">
    <source>
        <dbReference type="ARBA" id="ARBA00044624"/>
    </source>
</evidence>
<dbReference type="Pfam" id="PF01331">
    <property type="entry name" value="mRNA_cap_enzyme"/>
    <property type="match status" value="1"/>
</dbReference>
<sequence>MEARLSPEIPGIIQPGNVTQDLKMMLCKLLNSPKPSKTFPGSQPVSFQHSDIEEKLMSQDYYVCEKTDGLRVLMFILINPITGEQGSFMIDRENNYYLVNGFKFPKLPQKKKEELLETLQDGTLLDGELVIQTNPMTKLKELRYLMFDCLAINGRSLMQSPTSSRLAHLGKDFFKPYYDLRSIYPNHCNTFPFKISMKHMDFSYALVKVANSLDKLPHLSDGLIFTPVKMPYNIGGKDSYLLKWKPEQENSVDFKLILEIPMVEDPSLPKKDPNRWYYNYDVKPTFNLYVWLGGADINTRLENFDQPFDKKEFDLLERTYKKFAELSISDEQWQELKSLEQPLNGRIVECTKDQETGTWSMLRFRDDKLNGNHTSVVQKVLESINDCVSLEDLEEVVPKIKESWDQRNSGNRNLNAPVNSKPTHRVNNSVPSHNIEEPKYVDDGDDWSD</sequence>
<feature type="compositionally biased region" description="Polar residues" evidence="18">
    <location>
        <begin position="406"/>
        <end position="432"/>
    </location>
</feature>
<dbReference type="GO" id="GO:0099122">
    <property type="term" value="F:RNA polymerase II C-terminal domain binding"/>
    <property type="evidence" value="ECO:0007669"/>
    <property type="project" value="EnsemblFungi"/>
</dbReference>
<dbReference type="GO" id="GO:0031533">
    <property type="term" value="C:mRNA capping enzyme complex"/>
    <property type="evidence" value="ECO:0007669"/>
    <property type="project" value="EnsemblFungi"/>
</dbReference>
<organism evidence="21 22">
    <name type="scientific">Naumovozyma castellii</name>
    <name type="common">Yeast</name>
    <name type="synonym">Saccharomyces castellii</name>
    <dbReference type="NCBI Taxonomy" id="27288"/>
    <lineage>
        <taxon>Eukaryota</taxon>
        <taxon>Fungi</taxon>
        <taxon>Dikarya</taxon>
        <taxon>Ascomycota</taxon>
        <taxon>Saccharomycotina</taxon>
        <taxon>Saccharomycetes</taxon>
        <taxon>Saccharomycetales</taxon>
        <taxon>Saccharomycetaceae</taxon>
        <taxon>Naumovozyma</taxon>
    </lineage>
</organism>
<evidence type="ECO:0000256" key="7">
    <source>
        <dbReference type="ARBA" id="ARBA00022695"/>
    </source>
</evidence>
<evidence type="ECO:0000313" key="21">
    <source>
        <dbReference type="EMBL" id="CCC69991.1"/>
    </source>
</evidence>
<keyword evidence="8 16" id="KW-0547">Nucleotide-binding</keyword>
<dbReference type="FunFam" id="3.30.470.30:FF:000011">
    <property type="entry name" value="mRNA-capping enzyme subunit alpha"/>
    <property type="match status" value="1"/>
</dbReference>
<dbReference type="GO" id="GO:0006370">
    <property type="term" value="P:7-methylguanosine mRNA capping"/>
    <property type="evidence" value="ECO:0007669"/>
    <property type="project" value="UniProtKB-KW"/>
</dbReference>
<dbReference type="PANTHER" id="PTHR10367">
    <property type="entry name" value="MRNA-CAPPING ENZYME"/>
    <property type="match status" value="1"/>
</dbReference>
<evidence type="ECO:0000256" key="3">
    <source>
        <dbReference type="ARBA" id="ARBA00012475"/>
    </source>
</evidence>
<dbReference type="KEGG" id="ncs:NCAS_0D04100"/>
<keyword evidence="22" id="KW-1185">Reference proteome</keyword>
<dbReference type="EMBL" id="HE576755">
    <property type="protein sequence ID" value="CCC69991.1"/>
    <property type="molecule type" value="Genomic_DNA"/>
</dbReference>
<evidence type="ECO:0000256" key="16">
    <source>
        <dbReference type="PIRNR" id="PIRNR036959"/>
    </source>
</evidence>
<dbReference type="AlphaFoldDB" id="G0VEK0"/>
<dbReference type="EC" id="2.7.7.50" evidence="3 16"/>
<evidence type="ECO:0000256" key="6">
    <source>
        <dbReference type="ARBA" id="ARBA00022679"/>
    </source>
</evidence>
<dbReference type="STRING" id="1064592.G0VEK0"/>
<dbReference type="Proteomes" id="UP000001640">
    <property type="component" value="Chromosome 4"/>
</dbReference>
<dbReference type="FunCoup" id="G0VEK0">
    <property type="interactions" value="470"/>
</dbReference>
<comment type="subunit">
    <text evidence="15">Heterodimer. The mRNA-capping enzyme is composed of two separate chains alpha and beta, respectively a mRNA guanylyltransferase and an mRNA 5'-triphosphate monophosphatase.</text>
</comment>
<dbReference type="InterPro" id="IPR012340">
    <property type="entry name" value="NA-bd_OB-fold"/>
</dbReference>
<keyword evidence="11 16" id="KW-0539">Nucleus</keyword>
<dbReference type="InterPro" id="IPR017075">
    <property type="entry name" value="mRNA_cap_enzyme_alpha"/>
</dbReference>
<evidence type="ECO:0000256" key="1">
    <source>
        <dbReference type="ARBA" id="ARBA00004123"/>
    </source>
</evidence>
<dbReference type="PIRSF" id="PIRSF036959">
    <property type="entry name" value="mRNA_cap_alpha"/>
    <property type="match status" value="1"/>
</dbReference>
<dbReference type="SUPFAM" id="SSF56091">
    <property type="entry name" value="DNA ligase/mRNA capping enzyme, catalytic domain"/>
    <property type="match status" value="1"/>
</dbReference>
<dbReference type="FunFam" id="2.40.50.140:FF:000253">
    <property type="entry name" value="mRNA-capping enzyme subunit alpha"/>
    <property type="match status" value="1"/>
</dbReference>
<reference key="2">
    <citation type="submission" date="2011-08" db="EMBL/GenBank/DDBJ databases">
        <title>Genome sequence of Naumovozyma castellii.</title>
        <authorList>
            <person name="Gordon J.L."/>
            <person name="Armisen D."/>
            <person name="Proux-Wera E."/>
            <person name="OhEigeartaigh S.S."/>
            <person name="Byrne K.P."/>
            <person name="Wolfe K.H."/>
        </authorList>
    </citation>
    <scope>NUCLEOTIDE SEQUENCE</scope>
    <source>
        <strain>Type strain:CBS 4309</strain>
    </source>
</reference>
<feature type="domain" description="mRNA capping enzyme C-terminal" evidence="20">
    <location>
        <begin position="249"/>
        <end position="393"/>
    </location>
</feature>
<dbReference type="HOGENOM" id="CLU_021710_0_2_1"/>
<keyword evidence="9 16" id="KW-0506">mRNA capping</keyword>
<protein>
    <recommendedName>
        <fullName evidence="4 16">mRNA-capping enzyme subunit alpha</fullName>
        <ecNumber evidence="3 16">2.7.7.50</ecNumber>
    </recommendedName>
    <alternativeName>
        <fullName evidence="12 16">GTP--RNA guanylyltransferase</fullName>
    </alternativeName>
    <alternativeName>
        <fullName evidence="13 16">mRNA guanylyltransferase</fullName>
    </alternativeName>
</protein>
<evidence type="ECO:0000313" key="22">
    <source>
        <dbReference type="Proteomes" id="UP000001640"/>
    </source>
</evidence>
<dbReference type="Pfam" id="PF03919">
    <property type="entry name" value="mRNA_cap_C"/>
    <property type="match status" value="1"/>
</dbReference>
<comment type="similarity">
    <text evidence="2 16">Belongs to the eukaryotic GTase family.</text>
</comment>
<dbReference type="InParanoid" id="G0VEK0"/>
<keyword evidence="7 16" id="KW-0548">Nucleotidyltransferase</keyword>
<evidence type="ECO:0000256" key="11">
    <source>
        <dbReference type="ARBA" id="ARBA00023242"/>
    </source>
</evidence>
<dbReference type="GO" id="GO:0045944">
    <property type="term" value="P:positive regulation of transcription by RNA polymerase II"/>
    <property type="evidence" value="ECO:0007669"/>
    <property type="project" value="EnsemblFungi"/>
</dbReference>
<evidence type="ECO:0000259" key="19">
    <source>
        <dbReference type="Pfam" id="PF01331"/>
    </source>
</evidence>
<keyword evidence="6 16" id="KW-0808">Transferase</keyword>
<reference evidence="21 22" key="1">
    <citation type="journal article" date="2011" name="Proc. Natl. Acad. Sci. U.S.A.">
        <title>Evolutionary erosion of yeast sex chromosomes by mating-type switching accidents.</title>
        <authorList>
            <person name="Gordon J.L."/>
            <person name="Armisen D."/>
            <person name="Proux-Wera E."/>
            <person name="Oheigeartaigh S.S."/>
            <person name="Byrne K.P."/>
            <person name="Wolfe K.H."/>
        </authorList>
    </citation>
    <scope>NUCLEOTIDE SEQUENCE [LARGE SCALE GENOMIC DNA]</scope>
    <source>
        <strain evidence="22">ATCC 76901 / BCRC 22586 / CBS 4309 / NBRC 1992 / NRRL Y-12630</strain>
    </source>
</reference>
<dbReference type="GeneID" id="96903597"/>
<dbReference type="RefSeq" id="XP_003676352.1">
    <property type="nucleotide sequence ID" value="XM_003676304.1"/>
</dbReference>
<dbReference type="GO" id="GO:0005525">
    <property type="term" value="F:GTP binding"/>
    <property type="evidence" value="ECO:0007669"/>
    <property type="project" value="UniProtKB-KW"/>
</dbReference>
<evidence type="ECO:0000256" key="12">
    <source>
        <dbReference type="ARBA" id="ARBA00029909"/>
    </source>
</evidence>
<dbReference type="PANTHER" id="PTHR10367:SF17">
    <property type="entry name" value="MRNA-CAPPING ENZYME"/>
    <property type="match status" value="1"/>
</dbReference>
<name>G0VEK0_NAUCA</name>
<evidence type="ECO:0000256" key="9">
    <source>
        <dbReference type="ARBA" id="ARBA00023042"/>
    </source>
</evidence>
<dbReference type="GO" id="GO:0005524">
    <property type="term" value="F:ATP binding"/>
    <property type="evidence" value="ECO:0007669"/>
    <property type="project" value="InterPro"/>
</dbReference>
<comment type="function">
    <text evidence="16">Second step of mRNA capping. Transfer of the GMP moiety of GTP to the 5'-end of RNA via an enzyme-GMP covalent reaction intermediate.</text>
</comment>
<gene>
    <name evidence="21" type="primary">NCAS0D04100</name>
    <name evidence="21" type="ordered locus">NCAS_0D04100</name>
</gene>
<evidence type="ECO:0000256" key="15">
    <source>
        <dbReference type="ARBA" id="ARBA00047082"/>
    </source>
</evidence>
<evidence type="ECO:0000256" key="5">
    <source>
        <dbReference type="ARBA" id="ARBA00022664"/>
    </source>
</evidence>
<accession>G0VEK0</accession>
<dbReference type="Gene3D" id="3.30.470.30">
    <property type="entry name" value="DNA ligase/mRNA capping enzyme"/>
    <property type="match status" value="1"/>
</dbReference>
<feature type="domain" description="mRNA capping enzyme adenylation" evidence="19">
    <location>
        <begin position="43"/>
        <end position="245"/>
    </location>
</feature>
<comment type="catalytic activity">
    <reaction evidence="14">
        <text>a 5'-end diphospho-ribonucleoside in mRNA + GTP + H(+) = a 5'-end (5'-triphosphoguanosine)-ribonucleoside in mRNA + diphosphate</text>
        <dbReference type="Rhea" id="RHEA:67012"/>
        <dbReference type="Rhea" id="RHEA-COMP:17165"/>
        <dbReference type="Rhea" id="RHEA-COMP:17166"/>
        <dbReference type="ChEBI" id="CHEBI:15378"/>
        <dbReference type="ChEBI" id="CHEBI:33019"/>
        <dbReference type="ChEBI" id="CHEBI:37565"/>
        <dbReference type="ChEBI" id="CHEBI:167616"/>
        <dbReference type="ChEBI" id="CHEBI:167617"/>
        <dbReference type="EC" id="2.7.7.50"/>
    </reaction>
    <physiologicalReaction direction="left-to-right" evidence="14">
        <dbReference type="Rhea" id="RHEA:67013"/>
    </physiologicalReaction>
</comment>